<comment type="caution">
    <text evidence="5">The sequence shown here is derived from an EMBL/GenBank/DDBJ whole genome shotgun (WGS) entry which is preliminary data.</text>
</comment>
<feature type="domain" description="HpcH/HpaI aldolase/citrate lyase" evidence="4">
    <location>
        <begin position="21"/>
        <end position="201"/>
    </location>
</feature>
<dbReference type="Proteomes" id="UP000054226">
    <property type="component" value="Unassembled WGS sequence"/>
</dbReference>
<evidence type="ECO:0000256" key="3">
    <source>
        <dbReference type="ARBA" id="ARBA00023239"/>
    </source>
</evidence>
<accession>M2YUN3</accession>
<dbReference type="GO" id="GO:0016832">
    <property type="term" value="F:aldehyde-lyase activity"/>
    <property type="evidence" value="ECO:0007669"/>
    <property type="project" value="TreeGrafter"/>
</dbReference>
<evidence type="ECO:0000256" key="1">
    <source>
        <dbReference type="ARBA" id="ARBA00005568"/>
    </source>
</evidence>
<name>M2YUN3_9PSEU</name>
<organism evidence="5 6">
    <name type="scientific">Amycolatopsis decaplanina DSM 44594</name>
    <dbReference type="NCBI Taxonomy" id="1284240"/>
    <lineage>
        <taxon>Bacteria</taxon>
        <taxon>Bacillati</taxon>
        <taxon>Actinomycetota</taxon>
        <taxon>Actinomycetes</taxon>
        <taxon>Pseudonocardiales</taxon>
        <taxon>Pseudonocardiaceae</taxon>
        <taxon>Amycolatopsis</taxon>
    </lineage>
</organism>
<reference evidence="5 6" key="1">
    <citation type="journal article" date="2013" name="Genome Announc.">
        <title>Draft Genome Sequence of Amycolatopsis decaplanina Strain DSM 44594T.</title>
        <authorList>
            <person name="Kaur N."/>
            <person name="Kumar S."/>
            <person name="Bala M."/>
            <person name="Raghava G.P."/>
            <person name="Mayilraj S."/>
        </authorList>
    </citation>
    <scope>NUCLEOTIDE SEQUENCE [LARGE SCALE GENOMIC DNA]</scope>
    <source>
        <strain evidence="5 6">DSM 44594</strain>
    </source>
</reference>
<gene>
    <name evidence="5" type="ORF">H074_00102</name>
</gene>
<evidence type="ECO:0000313" key="5">
    <source>
        <dbReference type="EMBL" id="EME65650.1"/>
    </source>
</evidence>
<dbReference type="Pfam" id="PF03328">
    <property type="entry name" value="HpcH_HpaI"/>
    <property type="match status" value="1"/>
</dbReference>
<sequence length="252" mass="26263">MSLRARIVDGVPLLGLILKIPSHSVVELAGHLGFDFVLLDTEHASAETVEVEHHIRAGDAAGIPVLVRVAGNEPASALHALDAGAAGIVVPHVSSVAEAEAAVSAAHYPPLGTRSLAVSTRAGLHGTSGLEQHLAKAARDTVVVVQAEDRHSVENCAAIATTEGVDAVWIGSTDLSLSLGVPGDFAHVDYLSAVDRIAEAVGSAPRCSLFGLVDHPGKIEEWRTRGASVLLFNYNTVVVNGLRDIVDQARKQ</sequence>
<proteinExistence type="inferred from homology"/>
<dbReference type="SUPFAM" id="SSF51621">
    <property type="entry name" value="Phosphoenolpyruvate/pyruvate domain"/>
    <property type="match status" value="1"/>
</dbReference>
<dbReference type="EMBL" id="AOHO01000012">
    <property type="protein sequence ID" value="EME65650.1"/>
    <property type="molecule type" value="Genomic_DNA"/>
</dbReference>
<dbReference type="AlphaFoldDB" id="M2YUN3"/>
<dbReference type="RefSeq" id="WP_007027971.1">
    <property type="nucleotide sequence ID" value="NZ_AOHO01000012.1"/>
</dbReference>
<evidence type="ECO:0000256" key="2">
    <source>
        <dbReference type="ARBA" id="ARBA00022723"/>
    </source>
</evidence>
<dbReference type="InterPro" id="IPR040442">
    <property type="entry name" value="Pyrv_kinase-like_dom_sf"/>
</dbReference>
<dbReference type="PANTHER" id="PTHR30502">
    <property type="entry name" value="2-KETO-3-DEOXY-L-RHAMNONATE ALDOLASE"/>
    <property type="match status" value="1"/>
</dbReference>
<dbReference type="Gene3D" id="3.20.20.60">
    <property type="entry name" value="Phosphoenolpyruvate-binding domains"/>
    <property type="match status" value="1"/>
</dbReference>
<dbReference type="GO" id="GO:0005737">
    <property type="term" value="C:cytoplasm"/>
    <property type="evidence" value="ECO:0007669"/>
    <property type="project" value="TreeGrafter"/>
</dbReference>
<keyword evidence="2" id="KW-0479">Metal-binding</keyword>
<protein>
    <submittedName>
        <fullName evidence="5">HpcH/HpaI aldolase</fullName>
    </submittedName>
</protein>
<dbReference type="InterPro" id="IPR050251">
    <property type="entry name" value="HpcH-HpaI_aldolase"/>
</dbReference>
<keyword evidence="6" id="KW-1185">Reference proteome</keyword>
<dbReference type="InterPro" id="IPR005000">
    <property type="entry name" value="Aldolase/citrate-lyase_domain"/>
</dbReference>
<dbReference type="GO" id="GO:0046872">
    <property type="term" value="F:metal ion binding"/>
    <property type="evidence" value="ECO:0007669"/>
    <property type="project" value="UniProtKB-KW"/>
</dbReference>
<keyword evidence="3" id="KW-0456">Lyase</keyword>
<dbReference type="PATRIC" id="fig|1284240.4.peg.17"/>
<evidence type="ECO:0000313" key="6">
    <source>
        <dbReference type="Proteomes" id="UP000054226"/>
    </source>
</evidence>
<comment type="similarity">
    <text evidence="1">Belongs to the HpcH/HpaI aldolase family.</text>
</comment>
<dbReference type="PANTHER" id="PTHR30502:SF0">
    <property type="entry name" value="PHOSPHOENOLPYRUVATE CARBOXYLASE FAMILY PROTEIN"/>
    <property type="match status" value="1"/>
</dbReference>
<dbReference type="InterPro" id="IPR015813">
    <property type="entry name" value="Pyrv/PenolPyrv_kinase-like_dom"/>
</dbReference>
<evidence type="ECO:0000259" key="4">
    <source>
        <dbReference type="Pfam" id="PF03328"/>
    </source>
</evidence>